<dbReference type="Proteomes" id="UP000017861">
    <property type="component" value="Unassembled WGS sequence"/>
</dbReference>
<keyword evidence="1" id="KW-1133">Transmembrane helix</keyword>
<dbReference type="VEuPathDB" id="TriTrypDB:TCDM_08402"/>
<dbReference type="AlphaFoldDB" id="V5ASB4"/>
<dbReference type="OrthoDB" id="10483548at2759"/>
<evidence type="ECO:0000313" key="2">
    <source>
        <dbReference type="EMBL" id="ESS63690.1"/>
    </source>
</evidence>
<evidence type="ECO:0000256" key="1">
    <source>
        <dbReference type="SAM" id="Phobius"/>
    </source>
</evidence>
<protein>
    <recommendedName>
        <fullName evidence="4">Trans-sialidase</fullName>
    </recommendedName>
</protein>
<keyword evidence="1" id="KW-0472">Membrane</keyword>
<sequence length="82" mass="9427">MHLCCTVFFVRSFTCSAPVFTSLLRVSAGKHNHTHTRCRLQWIWMLLLWRVLAVVGGCCFLRGHEGKEERGSAHRESLSLRV</sequence>
<comment type="caution">
    <text evidence="2">The sequence shown here is derived from an EMBL/GenBank/DDBJ whole genome shotgun (WGS) entry which is preliminary data.</text>
</comment>
<accession>V5ASB4</accession>
<evidence type="ECO:0000313" key="3">
    <source>
        <dbReference type="Proteomes" id="UP000017861"/>
    </source>
</evidence>
<organism evidence="2 3">
    <name type="scientific">Trypanosoma cruzi Dm28c</name>
    <dbReference type="NCBI Taxonomy" id="1416333"/>
    <lineage>
        <taxon>Eukaryota</taxon>
        <taxon>Discoba</taxon>
        <taxon>Euglenozoa</taxon>
        <taxon>Kinetoplastea</taxon>
        <taxon>Metakinetoplastina</taxon>
        <taxon>Trypanosomatida</taxon>
        <taxon>Trypanosomatidae</taxon>
        <taxon>Trypanosoma</taxon>
        <taxon>Schizotrypanum</taxon>
    </lineage>
</organism>
<feature type="transmembrane region" description="Helical" evidence="1">
    <location>
        <begin position="40"/>
        <end position="61"/>
    </location>
</feature>
<evidence type="ECO:0008006" key="4">
    <source>
        <dbReference type="Google" id="ProtNLM"/>
    </source>
</evidence>
<dbReference type="EMBL" id="AYLP01000116">
    <property type="protein sequence ID" value="ESS63690.1"/>
    <property type="molecule type" value="Genomic_DNA"/>
</dbReference>
<reference evidence="2 3" key="1">
    <citation type="journal article" date="2014" name="Genome Announc.">
        <title>Trypanosoma cruzi Clone Dm28c Draft Genome Sequence.</title>
        <authorList>
            <person name="Grisard E.C."/>
            <person name="Teixeira S.M."/>
            <person name="de Almeida L.G."/>
            <person name="Stoco P.H."/>
            <person name="Gerber A.L."/>
            <person name="Talavera-Lopez C."/>
            <person name="Lima O.C."/>
            <person name="Andersson B."/>
            <person name="de Vasconcelos A.T."/>
        </authorList>
    </citation>
    <scope>NUCLEOTIDE SEQUENCE [LARGE SCALE GENOMIC DNA]</scope>
    <source>
        <strain evidence="2 3">Dm28c</strain>
    </source>
</reference>
<keyword evidence="1" id="KW-0812">Transmembrane</keyword>
<proteinExistence type="predicted"/>
<name>V5ASB4_TRYCR</name>
<gene>
    <name evidence="2" type="ORF">TCDM_08402</name>
</gene>